<name>A0A3N9UD38_9BACI</name>
<evidence type="ECO:0000256" key="1">
    <source>
        <dbReference type="SAM" id="Phobius"/>
    </source>
</evidence>
<dbReference type="OrthoDB" id="2541898at2"/>
<feature type="domain" description="DUF5643" evidence="3">
    <location>
        <begin position="236"/>
        <end position="344"/>
    </location>
</feature>
<dbReference type="Proteomes" id="UP000274033">
    <property type="component" value="Unassembled WGS sequence"/>
</dbReference>
<reference evidence="4 5" key="1">
    <citation type="journal article" date="2013" name="J. Microbiol.">
        <title>Lysinibacillus chungkukjangi sp. nov., isolated from Chungkukjang, Korean fermented soybean food.</title>
        <authorList>
            <person name="Kim S.J."/>
            <person name="Jang Y.H."/>
            <person name="Hamada M."/>
            <person name="Ahn J.H."/>
            <person name="Weon H.Y."/>
            <person name="Suzuki K."/>
            <person name="Whang K.S."/>
            <person name="Kwon S.W."/>
        </authorList>
    </citation>
    <scope>NUCLEOTIDE SEQUENCE [LARGE SCALE GENOMIC DNA]</scope>
    <source>
        <strain evidence="4 5">MCCC 1A12701</strain>
    </source>
</reference>
<evidence type="ECO:0000313" key="5">
    <source>
        <dbReference type="Proteomes" id="UP000274033"/>
    </source>
</evidence>
<dbReference type="Gene3D" id="2.60.40.1630">
    <property type="entry name" value="bacillus anthracis domain"/>
    <property type="match status" value="1"/>
</dbReference>
<gene>
    <name evidence="4" type="ORF">EBB45_12890</name>
</gene>
<dbReference type="InterPro" id="IPR040680">
    <property type="entry name" value="DUF5643"/>
</dbReference>
<protein>
    <submittedName>
        <fullName evidence="4">DUF4179 domain-containing protein</fullName>
    </submittedName>
</protein>
<evidence type="ECO:0000259" key="3">
    <source>
        <dbReference type="Pfam" id="PF18705"/>
    </source>
</evidence>
<sequence>MNKKVEEQLRAWGKNKEQVPDFFSKGIDDVLNNLPETATPTNERMVRTKPKKKRLVAKSLVAAAVISFGVIGSGFISPTMAQMLKEVPIIGSIFSNSEDRSLTIIDEQDLASTLNQTVTDQGITLTITETYFGGGRLVIAYTIESEEVELERVVKGRGVPLHYNALIDGEQFSHSTTFEQSVDEGVAKGIIDMSIGLESELSEKPVLDLKVKEIAGVTGSWNFTLPIDLEKTKAATKTFSPMTSATWEDAAFVVEKVEFTPVQSQIIIDRTVPKDDIFDYGFSVYDENGTSLGFHGGSGSSVIDVGNGLVNFKDTILLQGREEVPTGLMIEVYNNHGGPYESSKVKEVNIPLTESELPYTLNYPDGSKLIVTGVEQLEDETVVYYDIEGKLNLQNAFLMLEIENGERLPPIMLEAKRTNLQKLSFSQSFDQSEGPISLFTTIDANEVDTFVFEVKLD</sequence>
<keyword evidence="5" id="KW-1185">Reference proteome</keyword>
<feature type="transmembrane region" description="Helical" evidence="1">
    <location>
        <begin position="55"/>
        <end position="76"/>
    </location>
</feature>
<dbReference type="Pfam" id="PF18705">
    <property type="entry name" value="DUF5643"/>
    <property type="match status" value="1"/>
</dbReference>
<proteinExistence type="predicted"/>
<accession>A0A3N9UD38</accession>
<keyword evidence="1" id="KW-0812">Transmembrane</keyword>
<evidence type="ECO:0000259" key="2">
    <source>
        <dbReference type="Pfam" id="PF13786"/>
    </source>
</evidence>
<organism evidence="4 5">
    <name type="scientific">Lysinibacillus composti</name>
    <dbReference type="NCBI Taxonomy" id="720633"/>
    <lineage>
        <taxon>Bacteria</taxon>
        <taxon>Bacillati</taxon>
        <taxon>Bacillota</taxon>
        <taxon>Bacilli</taxon>
        <taxon>Bacillales</taxon>
        <taxon>Bacillaceae</taxon>
        <taxon>Lysinibacillus</taxon>
    </lineage>
</organism>
<feature type="domain" description="DUF4179" evidence="2">
    <location>
        <begin position="51"/>
        <end position="145"/>
    </location>
</feature>
<dbReference type="AlphaFoldDB" id="A0A3N9UD38"/>
<dbReference type="Pfam" id="PF13786">
    <property type="entry name" value="DUF4179"/>
    <property type="match status" value="1"/>
</dbReference>
<keyword evidence="1" id="KW-0472">Membrane</keyword>
<dbReference type="InterPro" id="IPR025436">
    <property type="entry name" value="DUF4179"/>
</dbReference>
<keyword evidence="1" id="KW-1133">Transmembrane helix</keyword>
<evidence type="ECO:0000313" key="4">
    <source>
        <dbReference type="EMBL" id="RQW74244.1"/>
    </source>
</evidence>
<dbReference type="RefSeq" id="WP_124765344.1">
    <property type="nucleotide sequence ID" value="NZ_JAFBDY010000010.1"/>
</dbReference>
<dbReference type="EMBL" id="RRCT01000011">
    <property type="protein sequence ID" value="RQW74244.1"/>
    <property type="molecule type" value="Genomic_DNA"/>
</dbReference>
<comment type="caution">
    <text evidence="4">The sequence shown here is derived from an EMBL/GenBank/DDBJ whole genome shotgun (WGS) entry which is preliminary data.</text>
</comment>